<gene>
    <name evidence="11" type="ORF">BVC71_12575</name>
</gene>
<feature type="transmembrane region" description="Helical" evidence="10">
    <location>
        <begin position="37"/>
        <end position="59"/>
    </location>
</feature>
<evidence type="ECO:0000313" key="12">
    <source>
        <dbReference type="Proteomes" id="UP000194664"/>
    </source>
</evidence>
<evidence type="ECO:0000256" key="1">
    <source>
        <dbReference type="ARBA" id="ARBA00004141"/>
    </source>
</evidence>
<dbReference type="EMBL" id="MSPP01000004">
    <property type="protein sequence ID" value="OUD08756.1"/>
    <property type="molecule type" value="Genomic_DNA"/>
</dbReference>
<keyword evidence="6 10" id="KW-0472">Membrane</keyword>
<dbReference type="GO" id="GO:0034707">
    <property type="term" value="C:chloride channel complex"/>
    <property type="evidence" value="ECO:0007669"/>
    <property type="project" value="UniProtKB-KW"/>
</dbReference>
<feature type="transmembrane region" description="Helical" evidence="10">
    <location>
        <begin position="332"/>
        <end position="353"/>
    </location>
</feature>
<keyword evidence="12" id="KW-1185">Reference proteome</keyword>
<reference evidence="11 12" key="1">
    <citation type="submission" date="2016-12" db="EMBL/GenBank/DDBJ databases">
        <title>The draft genome sequence of HSLHS2.</title>
        <authorList>
            <person name="Hu D."/>
            <person name="Wang L."/>
            <person name="Shao Z."/>
        </authorList>
    </citation>
    <scope>NUCLEOTIDE SEQUENCE [LARGE SCALE GENOMIC DNA]</scope>
    <source>
        <strain evidence="11">MCCC 1A06712</strain>
    </source>
</reference>
<dbReference type="InterPro" id="IPR014743">
    <property type="entry name" value="Cl-channel_core"/>
</dbReference>
<feature type="transmembrane region" description="Helical" evidence="10">
    <location>
        <begin position="359"/>
        <end position="382"/>
    </location>
</feature>
<comment type="caution">
    <text evidence="11">The sequence shown here is derived from an EMBL/GenBank/DDBJ whole genome shotgun (WGS) entry which is preliminary data.</text>
</comment>
<evidence type="ECO:0000256" key="5">
    <source>
        <dbReference type="ARBA" id="ARBA00023065"/>
    </source>
</evidence>
<evidence type="ECO:0000313" key="11">
    <source>
        <dbReference type="EMBL" id="OUD08756.1"/>
    </source>
</evidence>
<sequence length="561" mass="58533">MAQNSNRFWGDVWSVSVNDARRAWSGLRHGGPTAAKLWIVALCIGIAGGLIAVGFRVGIESLQSFLYQTDHIQTLHRSAASLSWFWVILIPIVGGLIVGLVLDRFTPDGRVRAVADVIQGAALNDGRVERKEGLASAVASFVTLAMGGSSGREGPVVHLAAVMSTTAAKWLNADGITGRDLLGCAVAAGVSASFNVPIAGALFALEVVLRHFAVRAFAPIVVASVAGTVVSRIILGDVTEYTLPTTTALEFYIELPAFLLLGLLSGIVGFALIRSIFFAEAVGSELQRKLGFPRYLRPAIAGALLGVIALKFPHIIGVGYGITADALAGQLIFWQAVTFTVVKVIAVAVTFGGRMGGGIFSPSLVVGALSGLAFGLVATALFPDMSGSATLYALAGMGAVAAAVLGAPISTAVIVFEFTGDWQTGLAVLVAVAASTALTSRLVSRSFFLTQLNRRGVAIAAGPQAYLLSTFAIATVMRSNDHPRAANIDACQELVQQGVYVDIDATLDTAMPLFETAGQSFVPVVKMQKDAQPDVQGALFHVDALRAFNRALSAVTAEEHA</sequence>
<keyword evidence="4 10" id="KW-1133">Transmembrane helix</keyword>
<organism evidence="11 12">
    <name type="scientific">Marivivens niveibacter</name>
    <dbReference type="NCBI Taxonomy" id="1930667"/>
    <lineage>
        <taxon>Bacteria</taxon>
        <taxon>Pseudomonadati</taxon>
        <taxon>Pseudomonadota</taxon>
        <taxon>Alphaproteobacteria</taxon>
        <taxon>Rhodobacterales</taxon>
        <taxon>Paracoccaceae</taxon>
        <taxon>Marivivens group</taxon>
        <taxon>Marivivens</taxon>
    </lineage>
</organism>
<evidence type="ECO:0000256" key="2">
    <source>
        <dbReference type="ARBA" id="ARBA00022448"/>
    </source>
</evidence>
<keyword evidence="9" id="KW-0407">Ion channel</keyword>
<evidence type="ECO:0000256" key="3">
    <source>
        <dbReference type="ARBA" id="ARBA00022692"/>
    </source>
</evidence>
<keyword evidence="5" id="KW-0406">Ion transport</keyword>
<dbReference type="InterPro" id="IPR050368">
    <property type="entry name" value="ClC-type_chloride_channel"/>
</dbReference>
<evidence type="ECO:0000256" key="8">
    <source>
        <dbReference type="ARBA" id="ARBA00023214"/>
    </source>
</evidence>
<dbReference type="CDD" id="cd00400">
    <property type="entry name" value="Voltage_gated_ClC"/>
    <property type="match status" value="1"/>
</dbReference>
<feature type="transmembrane region" description="Helical" evidence="10">
    <location>
        <begin position="79"/>
        <end position="102"/>
    </location>
</feature>
<evidence type="ECO:0000256" key="9">
    <source>
        <dbReference type="ARBA" id="ARBA00023303"/>
    </source>
</evidence>
<keyword evidence="3 10" id="KW-0812">Transmembrane</keyword>
<comment type="subcellular location">
    <subcellularLocation>
        <location evidence="1">Membrane</location>
        <topology evidence="1">Multi-pass membrane protein</topology>
    </subcellularLocation>
</comment>
<dbReference type="Proteomes" id="UP000194664">
    <property type="component" value="Unassembled WGS sequence"/>
</dbReference>
<dbReference type="SUPFAM" id="SSF81340">
    <property type="entry name" value="Clc chloride channel"/>
    <property type="match status" value="1"/>
</dbReference>
<dbReference type="Gene3D" id="1.10.3080.10">
    <property type="entry name" value="Clc chloride channel"/>
    <property type="match status" value="1"/>
</dbReference>
<dbReference type="AlphaFoldDB" id="A0A251WWN3"/>
<feature type="transmembrane region" description="Helical" evidence="10">
    <location>
        <begin position="255"/>
        <end position="279"/>
    </location>
</feature>
<dbReference type="OrthoDB" id="9767361at2"/>
<dbReference type="GO" id="GO:0005254">
    <property type="term" value="F:chloride channel activity"/>
    <property type="evidence" value="ECO:0007669"/>
    <property type="project" value="UniProtKB-KW"/>
</dbReference>
<feature type="transmembrane region" description="Helical" evidence="10">
    <location>
        <begin position="216"/>
        <end position="235"/>
    </location>
</feature>
<name>A0A251WWN3_9RHOB</name>
<dbReference type="PRINTS" id="PR00762">
    <property type="entry name" value="CLCHANNEL"/>
</dbReference>
<proteinExistence type="predicted"/>
<dbReference type="RefSeq" id="WP_086452020.1">
    <property type="nucleotide sequence ID" value="NZ_MSPP01000004.1"/>
</dbReference>
<evidence type="ECO:0000256" key="7">
    <source>
        <dbReference type="ARBA" id="ARBA00023173"/>
    </source>
</evidence>
<evidence type="ECO:0000256" key="6">
    <source>
        <dbReference type="ARBA" id="ARBA00023136"/>
    </source>
</evidence>
<feature type="transmembrane region" description="Helical" evidence="10">
    <location>
        <begin position="181"/>
        <end position="204"/>
    </location>
</feature>
<dbReference type="PANTHER" id="PTHR43427:SF6">
    <property type="entry name" value="CHLORIDE CHANNEL PROTEIN CLC-E"/>
    <property type="match status" value="1"/>
</dbReference>
<dbReference type="PANTHER" id="PTHR43427">
    <property type="entry name" value="CHLORIDE CHANNEL PROTEIN CLC-E"/>
    <property type="match status" value="1"/>
</dbReference>
<keyword evidence="8" id="KW-0868">Chloride</keyword>
<keyword evidence="2" id="KW-0813">Transport</keyword>
<feature type="transmembrane region" description="Helical" evidence="10">
    <location>
        <begin position="389"/>
        <end position="416"/>
    </location>
</feature>
<dbReference type="Pfam" id="PF00654">
    <property type="entry name" value="Voltage_CLC"/>
    <property type="match status" value="1"/>
</dbReference>
<evidence type="ECO:0000256" key="10">
    <source>
        <dbReference type="SAM" id="Phobius"/>
    </source>
</evidence>
<accession>A0A251WWN3</accession>
<feature type="transmembrane region" description="Helical" evidence="10">
    <location>
        <begin position="299"/>
        <end position="320"/>
    </location>
</feature>
<keyword evidence="7" id="KW-0869">Chloride channel</keyword>
<evidence type="ECO:0000256" key="4">
    <source>
        <dbReference type="ARBA" id="ARBA00022989"/>
    </source>
</evidence>
<feature type="transmembrane region" description="Helical" evidence="10">
    <location>
        <begin position="422"/>
        <end position="444"/>
    </location>
</feature>
<dbReference type="InterPro" id="IPR001807">
    <property type="entry name" value="ClC"/>
</dbReference>
<protein>
    <submittedName>
        <fullName evidence="11">Voltage-gated chloride channel</fullName>
    </submittedName>
</protein>